<organism evidence="1">
    <name type="scientific">Singulisphaera sp. Ch08</name>
    <dbReference type="NCBI Taxonomy" id="3120278"/>
    <lineage>
        <taxon>Bacteria</taxon>
        <taxon>Pseudomonadati</taxon>
        <taxon>Planctomycetota</taxon>
        <taxon>Planctomycetia</taxon>
        <taxon>Isosphaerales</taxon>
        <taxon>Isosphaeraceae</taxon>
        <taxon>Singulisphaera</taxon>
    </lineage>
</organism>
<gene>
    <name evidence="1" type="ORF">V5E97_39240</name>
</gene>
<sequence>MARPELVPLDRTEVKPRAISPRLRTQLVYFMSAHGEPGVPPLGENEYWFAAGEVEKWLDEGVFYLVSPLDTANMTEVEITEEQESLLGWLNSENIQHVRLDE</sequence>
<name>A0AAU7CGM5_9BACT</name>
<dbReference type="EMBL" id="CP155447">
    <property type="protein sequence ID" value="XBH04287.1"/>
    <property type="molecule type" value="Genomic_DNA"/>
</dbReference>
<accession>A0AAU7CGM5</accession>
<evidence type="ECO:0000313" key="1">
    <source>
        <dbReference type="EMBL" id="XBH04287.1"/>
    </source>
</evidence>
<reference evidence="1" key="1">
    <citation type="submission" date="2024-05" db="EMBL/GenBank/DDBJ databases">
        <title>Planctomycetes of the genus Singulisphaera possess chitinolytic capabilities.</title>
        <authorList>
            <person name="Ivanova A."/>
        </authorList>
    </citation>
    <scope>NUCLEOTIDE SEQUENCE</scope>
    <source>
        <strain evidence="1">Ch08T</strain>
    </source>
</reference>
<dbReference type="AlphaFoldDB" id="A0AAU7CGM5"/>
<dbReference type="RefSeq" id="WP_406697041.1">
    <property type="nucleotide sequence ID" value="NZ_CP155447.1"/>
</dbReference>
<protein>
    <submittedName>
        <fullName evidence="1">Uncharacterized protein</fullName>
    </submittedName>
</protein>
<proteinExistence type="predicted"/>